<dbReference type="Proteomes" id="UP001580391">
    <property type="component" value="Unassembled WGS sequence"/>
</dbReference>
<evidence type="ECO:0000313" key="1">
    <source>
        <dbReference type="EMBL" id="MFB5738742.1"/>
    </source>
</evidence>
<proteinExistence type="predicted"/>
<comment type="caution">
    <text evidence="1">The sequence shown here is derived from an EMBL/GenBank/DDBJ whole genome shotgun (WGS) entry which is preliminary data.</text>
</comment>
<dbReference type="RefSeq" id="WP_375517853.1">
    <property type="nucleotide sequence ID" value="NZ_JBHILI010000021.1"/>
</dbReference>
<reference evidence="1 2" key="1">
    <citation type="submission" date="2024-09" db="EMBL/GenBank/DDBJ databases">
        <title>Taxonomic and Genotyping Characterization of Leptospira Strains isolated from Multiple Sources in Colombia highlights the importance of intermediate species.</title>
        <authorList>
            <person name="Torres Higuera L."/>
            <person name="Rojas Tapias D."/>
            <person name="Jimenez Velasquez S."/>
            <person name="Renjifo Ibanez C."/>
        </authorList>
    </citation>
    <scope>NUCLEOTIDE SEQUENCE [LARGE SCALE GENOMIC DNA]</scope>
    <source>
        <strain evidence="1 2">Lep080</strain>
    </source>
</reference>
<dbReference type="EMBL" id="JBHILJ010000031">
    <property type="protein sequence ID" value="MFB5738742.1"/>
    <property type="molecule type" value="Genomic_DNA"/>
</dbReference>
<name>A0ABV5BTU5_9LEPT</name>
<sequence length="97" mass="10835">VIGQGENGKVLVETEYGRMTANWEGTLPTFGMECPVEISLDNVSITNVSEFGPEGIYIKDGKTYINGLAESEDEDLVTYIRIGNRFTSIRIRPKRSF</sequence>
<evidence type="ECO:0000313" key="2">
    <source>
        <dbReference type="Proteomes" id="UP001580391"/>
    </source>
</evidence>
<gene>
    <name evidence="1" type="ORF">ACE5IX_19690</name>
</gene>
<keyword evidence="2" id="KW-1185">Reference proteome</keyword>
<protein>
    <submittedName>
        <fullName evidence="1">Uncharacterized protein</fullName>
    </submittedName>
</protein>
<feature type="non-terminal residue" evidence="1">
    <location>
        <position position="1"/>
    </location>
</feature>
<organism evidence="1 2">
    <name type="scientific">Leptospira wolffii</name>
    <dbReference type="NCBI Taxonomy" id="409998"/>
    <lineage>
        <taxon>Bacteria</taxon>
        <taxon>Pseudomonadati</taxon>
        <taxon>Spirochaetota</taxon>
        <taxon>Spirochaetia</taxon>
        <taxon>Leptospirales</taxon>
        <taxon>Leptospiraceae</taxon>
        <taxon>Leptospira</taxon>
    </lineage>
</organism>
<accession>A0ABV5BTU5</accession>